<dbReference type="EMBL" id="JASBWS010000114">
    <property type="protein sequence ID" value="KAJ9096307.1"/>
    <property type="molecule type" value="Genomic_DNA"/>
</dbReference>
<organism evidence="1 2">
    <name type="scientific">Naganishia adeliensis</name>
    <dbReference type="NCBI Taxonomy" id="92952"/>
    <lineage>
        <taxon>Eukaryota</taxon>
        <taxon>Fungi</taxon>
        <taxon>Dikarya</taxon>
        <taxon>Basidiomycota</taxon>
        <taxon>Agaricomycotina</taxon>
        <taxon>Tremellomycetes</taxon>
        <taxon>Filobasidiales</taxon>
        <taxon>Filobasidiaceae</taxon>
        <taxon>Naganishia</taxon>
    </lineage>
</organism>
<name>A0ACC2VAJ8_9TREE</name>
<sequence>MSHTNPTTNGHTAPRYSVHDQVWDRQYGIWTKAPAPPKALTDGQSAFVAFRRKSANTNNADPFTHIEVLDPRLVQFLRKVLPTETGLFGKPASIDAQLLYVSRKRVREASTGKDISADLLETIETLLSFVAEEFADVEEKLRVLPPGSIVWSLLWLLFEVGQQVEIVYDLTGEKASPARWRVADTSSDDPNMAMQVEGWAYAMSQKGRTFNLHGHVFQWTGVRIQKIKVTRKVLEFSKLNPISTLPVRPLSDDMREKFIERSKIYLQHCQQIYCGYKGSFVMKAHSGGVRVNGQGRAMIDARQFRRSVPVMDVWDDDVNTSDAEIIDLGDDPDWSPTTKGHLLPPTLHGFSFVHKKWGEFSVDKLLPVTWTDAPFRHLVLSDAYREVVRSLIEVHSSEKKDLLLADVVQGKSSGCIIALYGNPGSVSAGELGTSVSALEQNLKNVLDADVFLEKRDSRELERNGLVSIFLRVLEYFSGILILTTNRLESFDNAFLSRFSLILKYPDLDAPSRRVLWDRFLTMANSDPSSFDIDALAAIELNGRAIKQTVRTAQALALTRGVALGREHIATVLSMNVA</sequence>
<proteinExistence type="predicted"/>
<evidence type="ECO:0000313" key="2">
    <source>
        <dbReference type="Proteomes" id="UP001230649"/>
    </source>
</evidence>
<evidence type="ECO:0000313" key="1">
    <source>
        <dbReference type="EMBL" id="KAJ9096307.1"/>
    </source>
</evidence>
<gene>
    <name evidence="1" type="ORF">QFC20_006445</name>
</gene>
<reference evidence="1" key="1">
    <citation type="submission" date="2023-04" db="EMBL/GenBank/DDBJ databases">
        <title>Draft Genome sequencing of Naganishia species isolated from polar environments using Oxford Nanopore Technology.</title>
        <authorList>
            <person name="Leo P."/>
            <person name="Venkateswaran K."/>
        </authorList>
    </citation>
    <scope>NUCLEOTIDE SEQUENCE</scope>
    <source>
        <strain evidence="1">MNA-CCFEE 5262</strain>
    </source>
</reference>
<accession>A0ACC2VAJ8</accession>
<comment type="caution">
    <text evidence="1">The sequence shown here is derived from an EMBL/GenBank/DDBJ whole genome shotgun (WGS) entry which is preliminary data.</text>
</comment>
<dbReference type="Proteomes" id="UP001230649">
    <property type="component" value="Unassembled WGS sequence"/>
</dbReference>
<keyword evidence="2" id="KW-1185">Reference proteome</keyword>
<protein>
    <submittedName>
        <fullName evidence="1">Uncharacterized protein</fullName>
    </submittedName>
</protein>